<dbReference type="Pfam" id="PF00440">
    <property type="entry name" value="TetR_N"/>
    <property type="match status" value="1"/>
</dbReference>
<dbReference type="InterPro" id="IPR001647">
    <property type="entry name" value="HTH_TetR"/>
</dbReference>
<dbReference type="PRINTS" id="PR00455">
    <property type="entry name" value="HTHTETR"/>
</dbReference>
<proteinExistence type="predicted"/>
<dbReference type="SUPFAM" id="SSF48498">
    <property type="entry name" value="Tetracyclin repressor-like, C-terminal domain"/>
    <property type="match status" value="1"/>
</dbReference>
<gene>
    <name evidence="4" type="ORF">JF888_01395</name>
</gene>
<evidence type="ECO:0000256" key="2">
    <source>
        <dbReference type="PROSITE-ProRule" id="PRU00335"/>
    </source>
</evidence>
<dbReference type="InterPro" id="IPR050109">
    <property type="entry name" value="HTH-type_TetR-like_transc_reg"/>
</dbReference>
<reference evidence="4 5" key="1">
    <citation type="submission" date="2020-10" db="EMBL/GenBank/DDBJ databases">
        <title>Ca. Dormibacterota MAGs.</title>
        <authorList>
            <person name="Montgomery K."/>
        </authorList>
    </citation>
    <scope>NUCLEOTIDE SEQUENCE [LARGE SCALE GENOMIC DNA]</scope>
    <source>
        <strain evidence="4">SC8811_S16_3</strain>
    </source>
</reference>
<dbReference type="GO" id="GO:0003700">
    <property type="term" value="F:DNA-binding transcription factor activity"/>
    <property type="evidence" value="ECO:0007669"/>
    <property type="project" value="TreeGrafter"/>
</dbReference>
<dbReference type="PROSITE" id="PS01081">
    <property type="entry name" value="HTH_TETR_1"/>
    <property type="match status" value="1"/>
</dbReference>
<feature type="domain" description="HTH tetR-type" evidence="3">
    <location>
        <begin position="1"/>
        <end position="57"/>
    </location>
</feature>
<evidence type="ECO:0000313" key="5">
    <source>
        <dbReference type="Proteomes" id="UP000620075"/>
    </source>
</evidence>
<accession>A0A934KGU0</accession>
<dbReference type="InterPro" id="IPR023772">
    <property type="entry name" value="DNA-bd_HTH_TetR-type_CS"/>
</dbReference>
<dbReference type="PANTHER" id="PTHR30055:SF226">
    <property type="entry name" value="HTH-TYPE TRANSCRIPTIONAL REGULATOR PKSA"/>
    <property type="match status" value="1"/>
</dbReference>
<dbReference type="AlphaFoldDB" id="A0A934KGU0"/>
<dbReference type="GO" id="GO:0000976">
    <property type="term" value="F:transcription cis-regulatory region binding"/>
    <property type="evidence" value="ECO:0007669"/>
    <property type="project" value="TreeGrafter"/>
</dbReference>
<name>A0A934KGU0_9BACT</name>
<organism evidence="4 5">
    <name type="scientific">Candidatus Dormiibacter inghamiae</name>
    <dbReference type="NCBI Taxonomy" id="3127013"/>
    <lineage>
        <taxon>Bacteria</taxon>
        <taxon>Bacillati</taxon>
        <taxon>Candidatus Dormiibacterota</taxon>
        <taxon>Candidatus Dormibacteria</taxon>
        <taxon>Candidatus Dormibacterales</taxon>
        <taxon>Candidatus Dormibacteraceae</taxon>
        <taxon>Candidatus Dormiibacter</taxon>
    </lineage>
</organism>
<evidence type="ECO:0000256" key="1">
    <source>
        <dbReference type="ARBA" id="ARBA00023125"/>
    </source>
</evidence>
<dbReference type="EMBL" id="JAEKNQ010000009">
    <property type="protein sequence ID" value="MBJ7601845.1"/>
    <property type="molecule type" value="Genomic_DNA"/>
</dbReference>
<dbReference type="InterPro" id="IPR009057">
    <property type="entry name" value="Homeodomain-like_sf"/>
</dbReference>
<dbReference type="InterPro" id="IPR036271">
    <property type="entry name" value="Tet_transcr_reg_TetR-rel_C_sf"/>
</dbReference>
<keyword evidence="1 2" id="KW-0238">DNA-binding</keyword>
<protein>
    <submittedName>
        <fullName evidence="4">Helix-turn-helix transcriptional regulator</fullName>
    </submittedName>
</protein>
<dbReference type="SUPFAM" id="SSF46689">
    <property type="entry name" value="Homeodomain-like"/>
    <property type="match status" value="1"/>
</dbReference>
<evidence type="ECO:0000313" key="4">
    <source>
        <dbReference type="EMBL" id="MBJ7601845.1"/>
    </source>
</evidence>
<feature type="DNA-binding region" description="H-T-H motif" evidence="2">
    <location>
        <begin position="20"/>
        <end position="39"/>
    </location>
</feature>
<dbReference type="Gene3D" id="1.10.357.10">
    <property type="entry name" value="Tetracycline Repressor, domain 2"/>
    <property type="match status" value="1"/>
</dbReference>
<comment type="caution">
    <text evidence="4">The sequence shown here is derived from an EMBL/GenBank/DDBJ whole genome shotgun (WGS) entry which is preliminary data.</text>
</comment>
<sequence>MGILQAAEDVFRERGYGAATMKAVADRAGVSLPTVYLYFGSKPALVRSLADRVTGSADLSVGRVIAETDPVRQLEIGAAILRNLHQRSEVVVDILRTAAGADPKLSREWRRWKDRHAEAVRAVAESLDANGALRNGVDPQAATDVLYTIGGPDTFRQLVRERGWNPSRYEKWLVEAGTSLLLRTT</sequence>
<dbReference type="PANTHER" id="PTHR30055">
    <property type="entry name" value="HTH-TYPE TRANSCRIPTIONAL REGULATOR RUTR"/>
    <property type="match status" value="1"/>
</dbReference>
<dbReference type="Proteomes" id="UP000620075">
    <property type="component" value="Unassembled WGS sequence"/>
</dbReference>
<dbReference type="PROSITE" id="PS50977">
    <property type="entry name" value="HTH_TETR_2"/>
    <property type="match status" value="1"/>
</dbReference>
<evidence type="ECO:0000259" key="3">
    <source>
        <dbReference type="PROSITE" id="PS50977"/>
    </source>
</evidence>